<dbReference type="SUPFAM" id="SSF89155">
    <property type="entry name" value="TorD-like"/>
    <property type="match status" value="1"/>
</dbReference>
<evidence type="ECO:0000313" key="2">
    <source>
        <dbReference type="EMBL" id="MBO1518425.1"/>
    </source>
</evidence>
<keyword evidence="1" id="KW-0143">Chaperone</keyword>
<comment type="caution">
    <text evidence="2">The sequence shown here is derived from an EMBL/GenBank/DDBJ whole genome shotgun (WGS) entry which is preliminary data.</text>
</comment>
<dbReference type="Gene3D" id="1.20.1280.20">
    <property type="entry name" value="HscB, C-terminal domain"/>
    <property type="match status" value="1"/>
</dbReference>
<keyword evidence="3" id="KW-1185">Reference proteome</keyword>
<dbReference type="Gene3D" id="1.20.120.1820">
    <property type="match status" value="1"/>
</dbReference>
<organism evidence="2 3">
    <name type="scientific">Oceanisphaera pacifica</name>
    <dbReference type="NCBI Taxonomy" id="2818389"/>
    <lineage>
        <taxon>Bacteria</taxon>
        <taxon>Pseudomonadati</taxon>
        <taxon>Pseudomonadota</taxon>
        <taxon>Gammaproteobacteria</taxon>
        <taxon>Aeromonadales</taxon>
        <taxon>Aeromonadaceae</taxon>
        <taxon>Oceanisphaera</taxon>
    </lineage>
</organism>
<sequence>MPHFNVTSQRRAELYAWFTALFAAPLVEDEVKQFGGYDMHAFLDSLATLDPLREATEAFRAQTAKVLTLTSPQHQLSQHYQQLFVEQQLLDVSTLIECGEESLLFVSVLLHEHGTQLPDDDPLNICNHLEMVATLAMKAAAAPDDASRTALLDQQRELANNVLLNELPAFVSQCEQQDKQGFYGSAATLLLAMFSMDIHYLNNVAQ</sequence>
<evidence type="ECO:0000313" key="3">
    <source>
        <dbReference type="Proteomes" id="UP000664882"/>
    </source>
</evidence>
<dbReference type="RefSeq" id="WP_208004007.1">
    <property type="nucleotide sequence ID" value="NZ_JAGDFX010000002.1"/>
</dbReference>
<accession>A0ABS3ND08</accession>
<reference evidence="2 3" key="1">
    <citation type="submission" date="2021-03" db="EMBL/GenBank/DDBJ databases">
        <title>Oceanisphaera sp. nov., isolated from the intestine.</title>
        <authorList>
            <person name="Zhao L.-H."/>
            <person name="Shi L.-F."/>
        </authorList>
    </citation>
    <scope>NUCLEOTIDE SEQUENCE [LARGE SCALE GENOMIC DNA]</scope>
    <source>
        <strain evidence="2 3">DM8</strain>
    </source>
</reference>
<dbReference type="InterPro" id="IPR036411">
    <property type="entry name" value="TorD-like_sf"/>
</dbReference>
<dbReference type="InterPro" id="IPR036386">
    <property type="entry name" value="HscB_C_sf"/>
</dbReference>
<dbReference type="Proteomes" id="UP000664882">
    <property type="component" value="Unassembled WGS sequence"/>
</dbReference>
<evidence type="ECO:0000256" key="1">
    <source>
        <dbReference type="ARBA" id="ARBA00023186"/>
    </source>
</evidence>
<protein>
    <submittedName>
        <fullName evidence="2">Chaperone protein TorD</fullName>
    </submittedName>
</protein>
<gene>
    <name evidence="2" type="ORF">J3U76_02045</name>
</gene>
<name>A0ABS3ND08_9GAMM</name>
<dbReference type="EMBL" id="JAGDFX010000002">
    <property type="protein sequence ID" value="MBO1518425.1"/>
    <property type="molecule type" value="Genomic_DNA"/>
</dbReference>
<proteinExistence type="predicted"/>